<keyword evidence="1" id="KW-1133">Transmembrane helix</keyword>
<evidence type="ECO:0000313" key="2">
    <source>
        <dbReference type="EMBL" id="KAJ1215194.1"/>
    </source>
</evidence>
<evidence type="ECO:0000313" key="3">
    <source>
        <dbReference type="Proteomes" id="UP001066276"/>
    </source>
</evidence>
<keyword evidence="1" id="KW-0472">Membrane</keyword>
<keyword evidence="3" id="KW-1185">Reference proteome</keyword>
<dbReference type="EMBL" id="JANPWB010000001">
    <property type="protein sequence ID" value="KAJ1215194.1"/>
    <property type="molecule type" value="Genomic_DNA"/>
</dbReference>
<keyword evidence="1" id="KW-0812">Transmembrane</keyword>
<gene>
    <name evidence="2" type="ORF">NDU88_002803</name>
</gene>
<dbReference type="Proteomes" id="UP001066276">
    <property type="component" value="Chromosome 1_1"/>
</dbReference>
<sequence length="327" mass="34042">MRATVSRLSSLVLMLSVVAMRAVSVLWLLRNLDREGSRMRFSLRKRGVAEVLGRRNVVGVGAGVGEFLQDVEELLVAVCIVLDSVFEGGSLGGSDELVVSADGVLEGCEVVQSLILAPLSFESSAALLRFVEVGGKPEGLSVGASVGGILDWGKSIGIGVDPLTGVVGSCISVGGVGGWVLEEGRDKLVFGDLVPTTVGDPLWVVVCCVFLEGDVDTAVICPVEFGGVAERDMIAGRENRVECVSCGVGWCCDELFEAEVGKVVEQGGGVFVVGVLEVFGGAEGVFRLGCDLEGVLVDDDDASSWFVGAVLAGDLVAVRNGYGDVRR</sequence>
<proteinExistence type="predicted"/>
<reference evidence="2" key="1">
    <citation type="journal article" date="2022" name="bioRxiv">
        <title>Sequencing and chromosome-scale assembly of the giantPleurodeles waltlgenome.</title>
        <authorList>
            <person name="Brown T."/>
            <person name="Elewa A."/>
            <person name="Iarovenko S."/>
            <person name="Subramanian E."/>
            <person name="Araus A.J."/>
            <person name="Petzold A."/>
            <person name="Susuki M."/>
            <person name="Suzuki K.-i.T."/>
            <person name="Hayashi T."/>
            <person name="Toyoda A."/>
            <person name="Oliveira C."/>
            <person name="Osipova E."/>
            <person name="Leigh N.D."/>
            <person name="Simon A."/>
            <person name="Yun M.H."/>
        </authorList>
    </citation>
    <scope>NUCLEOTIDE SEQUENCE</scope>
    <source>
        <strain evidence="2">20211129_DDA</strain>
        <tissue evidence="2">Liver</tissue>
    </source>
</reference>
<comment type="caution">
    <text evidence="2">The sequence shown here is derived from an EMBL/GenBank/DDBJ whole genome shotgun (WGS) entry which is preliminary data.</text>
</comment>
<dbReference type="AlphaFoldDB" id="A0AAV7WM98"/>
<organism evidence="2 3">
    <name type="scientific">Pleurodeles waltl</name>
    <name type="common">Iberian ribbed newt</name>
    <dbReference type="NCBI Taxonomy" id="8319"/>
    <lineage>
        <taxon>Eukaryota</taxon>
        <taxon>Metazoa</taxon>
        <taxon>Chordata</taxon>
        <taxon>Craniata</taxon>
        <taxon>Vertebrata</taxon>
        <taxon>Euteleostomi</taxon>
        <taxon>Amphibia</taxon>
        <taxon>Batrachia</taxon>
        <taxon>Caudata</taxon>
        <taxon>Salamandroidea</taxon>
        <taxon>Salamandridae</taxon>
        <taxon>Pleurodelinae</taxon>
        <taxon>Pleurodeles</taxon>
    </lineage>
</organism>
<evidence type="ECO:0000256" key="1">
    <source>
        <dbReference type="SAM" id="Phobius"/>
    </source>
</evidence>
<feature type="transmembrane region" description="Helical" evidence="1">
    <location>
        <begin position="12"/>
        <end position="29"/>
    </location>
</feature>
<protein>
    <submittedName>
        <fullName evidence="2">Uncharacterized protein</fullName>
    </submittedName>
</protein>
<accession>A0AAV7WM98</accession>
<name>A0AAV7WM98_PLEWA</name>